<keyword evidence="4" id="KW-0067">ATP-binding</keyword>
<proteinExistence type="predicted"/>
<keyword evidence="1" id="KW-0547">Nucleotide-binding</keyword>
<dbReference type="GO" id="GO:0003677">
    <property type="term" value="F:DNA binding"/>
    <property type="evidence" value="ECO:0007669"/>
    <property type="project" value="UniProtKB-KW"/>
</dbReference>
<evidence type="ECO:0000256" key="4">
    <source>
        <dbReference type="ARBA" id="ARBA00022840"/>
    </source>
</evidence>
<dbReference type="GO" id="GO:0004386">
    <property type="term" value="F:helicase activity"/>
    <property type="evidence" value="ECO:0007669"/>
    <property type="project" value="UniProtKB-KW"/>
</dbReference>
<evidence type="ECO:0000313" key="8">
    <source>
        <dbReference type="EMBL" id="KGH44072.1"/>
    </source>
</evidence>
<accession>A0AAW3FRC1</accession>
<name>A0AAW3FRC1_LACPN</name>
<dbReference type="SMART" id="SM00382">
    <property type="entry name" value="AAA"/>
    <property type="match status" value="1"/>
</dbReference>
<dbReference type="Proteomes" id="UP000029801">
    <property type="component" value="Chromosome"/>
</dbReference>
<dbReference type="GO" id="GO:0005524">
    <property type="term" value="F:ATP binding"/>
    <property type="evidence" value="ECO:0007669"/>
    <property type="project" value="UniProtKB-KW"/>
</dbReference>
<dbReference type="InterPro" id="IPR027417">
    <property type="entry name" value="P-loop_NTPase"/>
</dbReference>
<dbReference type="Pfam" id="PF01935">
    <property type="entry name" value="DUF87"/>
    <property type="match status" value="1"/>
</dbReference>
<dbReference type="InterPro" id="IPR033186">
    <property type="entry name" value="HerA_C"/>
</dbReference>
<dbReference type="InterPro" id="IPR008571">
    <property type="entry name" value="HerA-like"/>
</dbReference>
<dbReference type="RefSeq" id="WP_044428578.1">
    <property type="nucleotide sequence ID" value="NZ_CM002918.1"/>
</dbReference>
<protein>
    <recommendedName>
        <fullName evidence="7">AAA+ ATPase domain-containing protein</fullName>
    </recommendedName>
</protein>
<organism evidence="8 9">
    <name type="scientific">Lactiplantibacillus plantarum CMPG5300</name>
    <dbReference type="NCBI Taxonomy" id="1304889"/>
    <lineage>
        <taxon>Bacteria</taxon>
        <taxon>Bacillati</taxon>
        <taxon>Bacillota</taxon>
        <taxon>Bacilli</taxon>
        <taxon>Lactobacillales</taxon>
        <taxon>Lactobacillaceae</taxon>
        <taxon>Lactiplantibacillus</taxon>
    </lineage>
</organism>
<dbReference type="InterPro" id="IPR002789">
    <property type="entry name" value="HerA_central"/>
</dbReference>
<gene>
    <name evidence="8" type="ORF">CMPG5300_0037</name>
</gene>
<dbReference type="GO" id="GO:0016787">
    <property type="term" value="F:hydrolase activity"/>
    <property type="evidence" value="ECO:0007669"/>
    <property type="project" value="UniProtKB-KW"/>
</dbReference>
<dbReference type="EMBL" id="AXZV01000001">
    <property type="protein sequence ID" value="KGH44072.1"/>
    <property type="molecule type" value="Genomic_DNA"/>
</dbReference>
<dbReference type="Gene3D" id="3.40.50.300">
    <property type="entry name" value="P-loop containing nucleotide triphosphate hydrolases"/>
    <property type="match status" value="2"/>
</dbReference>
<evidence type="ECO:0000259" key="7">
    <source>
        <dbReference type="SMART" id="SM00382"/>
    </source>
</evidence>
<keyword evidence="2" id="KW-0378">Hydrolase</keyword>
<dbReference type="Pfam" id="PF05872">
    <property type="entry name" value="HerA_C"/>
    <property type="match status" value="1"/>
</dbReference>
<evidence type="ECO:0000256" key="3">
    <source>
        <dbReference type="ARBA" id="ARBA00022806"/>
    </source>
</evidence>
<dbReference type="SUPFAM" id="SSF52540">
    <property type="entry name" value="P-loop containing nucleoside triphosphate hydrolases"/>
    <property type="match status" value="1"/>
</dbReference>
<sequence length="545" mass="62119">MYADKFYNDIAKENFYLGIVSKVFRECSYVQIENLSLLKHRKIRNEILIPNTINFFVIVEDVQGLFFGEVYQETIQGTESVHNAISTGHNEKIYPEMAINVTGLMDQTNQFKLSGFRTVGINDKVYIANDDMVIRYLKSLEVNNYQYDNCNSQKSIANFAKLSGFSENEFSVQPNTLFDRHLMVLGATNSGKSTSALSILDKLIQNKRKVLMIDPTGEYKDSFDKHEFKKLTLGEDTFLSVGQITIPQWELLFQTNDNTQGAVLGEAIKSLKFQYRVGKTEEVYEKHGKIIVNVKKDLLKVTDEDLNFQLSLLPKQIEEESVEEGVKNNEARYVTSTFKANVNTWLIRKIEYVLNRTSVENFIKIFGDGEEGSLINELDDFIRTPEKSLYIDVSKIGVTDGIGSMIVDLISNHVINQEYNDPFIMFIDEAHRYTKFHTSFGEFGSGLVSIAREGRKKGIFLFLTSQSPKDVPNILLSQMGSLLIHRLTSMDEIQVVQNFLDKNEISRIKNLGQGEAVLASINLLQNIQLKFIESGRTHYNKTPVL</sequence>
<keyword evidence="3" id="KW-0347">Helicase</keyword>
<dbReference type="AlphaFoldDB" id="A0AAW3FRC1"/>
<evidence type="ECO:0000256" key="5">
    <source>
        <dbReference type="ARBA" id="ARBA00023125"/>
    </source>
</evidence>
<evidence type="ECO:0000256" key="2">
    <source>
        <dbReference type="ARBA" id="ARBA00022801"/>
    </source>
</evidence>
<keyword evidence="5" id="KW-0238">DNA-binding</keyword>
<keyword evidence="6" id="KW-0413">Isomerase</keyword>
<evidence type="ECO:0000256" key="1">
    <source>
        <dbReference type="ARBA" id="ARBA00022741"/>
    </source>
</evidence>
<comment type="caution">
    <text evidence="8">The sequence shown here is derived from an EMBL/GenBank/DDBJ whole genome shotgun (WGS) entry which is preliminary data.</text>
</comment>
<reference evidence="8 9" key="1">
    <citation type="journal article" date="2014" name="Genome Announc.">
        <title>Draft Genome Sequence of Lactobacillus plantarum CMPG5300, a Human Vaginal Isolate.</title>
        <authorList>
            <person name="Malik S."/>
            <person name="Siezen R.J."/>
            <person name="Renckens B."/>
            <person name="Vaneechoutte M."/>
            <person name="Vanderleyden J."/>
            <person name="Lebeer S."/>
        </authorList>
    </citation>
    <scope>NUCLEOTIDE SEQUENCE [LARGE SCALE GENOMIC DNA]</scope>
    <source>
        <strain evidence="8 9">CMPG5300</strain>
    </source>
</reference>
<evidence type="ECO:0000256" key="6">
    <source>
        <dbReference type="ARBA" id="ARBA00023235"/>
    </source>
</evidence>
<dbReference type="PANTHER" id="PTHR42957:SF1">
    <property type="entry name" value="HELICASE MJ1565-RELATED"/>
    <property type="match status" value="1"/>
</dbReference>
<dbReference type="PANTHER" id="PTHR42957">
    <property type="entry name" value="HELICASE MJ1565-RELATED"/>
    <property type="match status" value="1"/>
</dbReference>
<dbReference type="InterPro" id="IPR003593">
    <property type="entry name" value="AAA+_ATPase"/>
</dbReference>
<feature type="domain" description="AAA+ ATPase" evidence="7">
    <location>
        <begin position="178"/>
        <end position="499"/>
    </location>
</feature>
<evidence type="ECO:0000313" key="9">
    <source>
        <dbReference type="Proteomes" id="UP000029801"/>
    </source>
</evidence>